<dbReference type="InterPro" id="IPR001920">
    <property type="entry name" value="Asp/Glu_race"/>
</dbReference>
<name>A0A1I4FEF7_9HYPH</name>
<evidence type="ECO:0000313" key="4">
    <source>
        <dbReference type="Proteomes" id="UP000199048"/>
    </source>
</evidence>
<gene>
    <name evidence="3" type="ORF">SAMN05192568_1001217</name>
</gene>
<evidence type="ECO:0000256" key="1">
    <source>
        <dbReference type="ARBA" id="ARBA00023235"/>
    </source>
</evidence>
<dbReference type="Proteomes" id="UP000199048">
    <property type="component" value="Unassembled WGS sequence"/>
</dbReference>
<evidence type="ECO:0000256" key="2">
    <source>
        <dbReference type="SAM" id="MobiDB-lite"/>
    </source>
</evidence>
<evidence type="ECO:0000313" key="3">
    <source>
        <dbReference type="EMBL" id="SFL15267.1"/>
    </source>
</evidence>
<keyword evidence="1" id="KW-0413">Isomerase</keyword>
<dbReference type="PANTHER" id="PTHR21198">
    <property type="entry name" value="GLUTAMATE RACEMASE"/>
    <property type="match status" value="1"/>
</dbReference>
<dbReference type="SUPFAM" id="SSF53681">
    <property type="entry name" value="Aspartate/glutamate racemase"/>
    <property type="match status" value="2"/>
</dbReference>
<organism evidence="3 4">
    <name type="scientific">Methylobacterium pseudosasicola</name>
    <dbReference type="NCBI Taxonomy" id="582667"/>
    <lineage>
        <taxon>Bacteria</taxon>
        <taxon>Pseudomonadati</taxon>
        <taxon>Pseudomonadota</taxon>
        <taxon>Alphaproteobacteria</taxon>
        <taxon>Hyphomicrobiales</taxon>
        <taxon>Methylobacteriaceae</taxon>
        <taxon>Methylobacterium</taxon>
    </lineage>
</organism>
<dbReference type="AlphaFoldDB" id="A0A1I4FEF7"/>
<accession>A0A1I4FEF7</accession>
<dbReference type="GO" id="GO:0047661">
    <property type="term" value="F:amino-acid racemase activity"/>
    <property type="evidence" value="ECO:0007669"/>
    <property type="project" value="InterPro"/>
</dbReference>
<dbReference type="Pfam" id="PF01177">
    <property type="entry name" value="Asp_Glu_race"/>
    <property type="match status" value="1"/>
</dbReference>
<dbReference type="PANTHER" id="PTHR21198:SF7">
    <property type="entry name" value="ASPARTATE-GLUTAMATE RACEMASE FAMILY"/>
    <property type="match status" value="1"/>
</dbReference>
<feature type="region of interest" description="Disordered" evidence="2">
    <location>
        <begin position="264"/>
        <end position="303"/>
    </location>
</feature>
<proteinExistence type="predicted"/>
<reference evidence="4" key="1">
    <citation type="submission" date="2016-10" db="EMBL/GenBank/DDBJ databases">
        <authorList>
            <person name="Varghese N."/>
            <person name="Submissions S."/>
        </authorList>
    </citation>
    <scope>NUCLEOTIDE SEQUENCE [LARGE SCALE GENOMIC DNA]</scope>
    <source>
        <strain evidence="4">BL36</strain>
    </source>
</reference>
<dbReference type="Gene3D" id="3.40.50.1860">
    <property type="match status" value="2"/>
</dbReference>
<dbReference type="EMBL" id="FOTK01000001">
    <property type="protein sequence ID" value="SFL15267.1"/>
    <property type="molecule type" value="Genomic_DNA"/>
</dbReference>
<dbReference type="RefSeq" id="WP_167367629.1">
    <property type="nucleotide sequence ID" value="NZ_FOTK01000001.1"/>
</dbReference>
<protein>
    <submittedName>
        <fullName evidence="3">Aspartate/glutamate racemase</fullName>
    </submittedName>
</protein>
<sequence length="303" mass="33036">MTIRLKKLGVLGGLSRRSTIECHQMINREVMNLTNTRAAADLVMWSFDPDTIIRLLSKDTRPLIADQIKTAVSNLLLEGVDGLMITSDTLHCALEDAPIYFGIPVIQLRDALAEEIRRLSSKKVGFIGTSSTMSGSYYRSLIRGSEGVDVVLPDQGLWVNIDYSICNRIYNGESTLLGIETYSRIMSEFEAQGVDGVVVASPEIALAFNKPNPMPVLHTAKIHAAAAARWCVADEAIGRSGKSLSDAAQPTFAAFGHEAADDTAKISFARPRPDGFRRDSKRTRKAAARLGFEDSGHPARSRG</sequence>
<dbReference type="STRING" id="582667.SAMN05192568_1001217"/>
<keyword evidence="4" id="KW-1185">Reference proteome</keyword>
<dbReference type="InterPro" id="IPR015942">
    <property type="entry name" value="Asp/Glu/hydantoin_racemase"/>
</dbReference>